<keyword evidence="2" id="KW-1133">Transmembrane helix</keyword>
<feature type="compositionally biased region" description="Polar residues" evidence="1">
    <location>
        <begin position="100"/>
        <end position="123"/>
    </location>
</feature>
<reference evidence="4" key="1">
    <citation type="submission" date="2017-04" db="EMBL/GenBank/DDBJ databases">
        <authorList>
            <person name="Varghese N."/>
            <person name="Submissions S."/>
        </authorList>
    </citation>
    <scope>NUCLEOTIDE SEQUENCE [LARGE SCALE GENOMIC DNA]</scope>
    <source>
        <strain evidence="4">NIO-1021</strain>
    </source>
</reference>
<dbReference type="EMBL" id="FXAC01000007">
    <property type="protein sequence ID" value="SMF05904.1"/>
    <property type="molecule type" value="Genomic_DNA"/>
</dbReference>
<keyword evidence="2" id="KW-0812">Transmembrane</keyword>
<organism evidence="3 4">
    <name type="scientific">Kocuria marina subsp. indica</name>
    <dbReference type="NCBI Taxonomy" id="1049583"/>
    <lineage>
        <taxon>Bacteria</taxon>
        <taxon>Bacillati</taxon>
        <taxon>Actinomycetota</taxon>
        <taxon>Actinomycetes</taxon>
        <taxon>Micrococcales</taxon>
        <taxon>Micrococcaceae</taxon>
        <taxon>Kocuria</taxon>
    </lineage>
</organism>
<keyword evidence="2" id="KW-0472">Membrane</keyword>
<feature type="region of interest" description="Disordered" evidence="1">
    <location>
        <begin position="92"/>
        <end position="123"/>
    </location>
</feature>
<feature type="transmembrane region" description="Helical" evidence="2">
    <location>
        <begin position="45"/>
        <end position="61"/>
    </location>
</feature>
<feature type="transmembrane region" description="Helical" evidence="2">
    <location>
        <begin position="67"/>
        <end position="87"/>
    </location>
</feature>
<protein>
    <submittedName>
        <fullName evidence="3">Uncharacterized protein</fullName>
    </submittedName>
</protein>
<feature type="transmembrane region" description="Helical" evidence="2">
    <location>
        <begin position="6"/>
        <end position="24"/>
    </location>
</feature>
<evidence type="ECO:0000313" key="4">
    <source>
        <dbReference type="Proteomes" id="UP000192929"/>
    </source>
</evidence>
<gene>
    <name evidence="3" type="ORF">SAMN06296028_10744</name>
</gene>
<dbReference type="Proteomes" id="UP000192929">
    <property type="component" value="Unassembled WGS sequence"/>
</dbReference>
<evidence type="ECO:0000256" key="2">
    <source>
        <dbReference type="SAM" id="Phobius"/>
    </source>
</evidence>
<name>A0A1X7CZH8_9MICC</name>
<dbReference type="RefSeq" id="WP_064846439.1">
    <property type="nucleotide sequence ID" value="NZ_FXAC01000007.1"/>
</dbReference>
<evidence type="ECO:0000256" key="1">
    <source>
        <dbReference type="SAM" id="MobiDB-lite"/>
    </source>
</evidence>
<dbReference type="AlphaFoldDB" id="A0A1X7CZH8"/>
<evidence type="ECO:0000313" key="3">
    <source>
        <dbReference type="EMBL" id="SMF05904.1"/>
    </source>
</evidence>
<accession>A0A1X7CZH8</accession>
<keyword evidence="4" id="KW-1185">Reference proteome</keyword>
<proteinExistence type="predicted"/>
<sequence length="123" mass="13448">MIAVLLMILGCASFFYATHMIVNANPHAKIPTWIGLPPNNPGRAFAFRMAGILLLISGAVFSDGLAWYWIAIFVLILMAPSVVYMALHNRRATRPEPSDPANSSSEQDDALSNTSQSESGHFR</sequence>